<sequence>MPDFMTALSSPAKTALRGACLALPVLVMATASFAAGGGDSSPPQPTETTKECKTGRIWDEQKKRCVKIKNSSLDADGLYQTLRELAYAGRITDAQEVLAMMPDQDDGRVLTYWGFTHRKLGNQDLAEVYYTRAIAQDPGNHLARSYMGQGFVSQGKYGLALAQWKAIRAHGGTGTWAEVSLRDALQDGQTKSY</sequence>
<dbReference type="AlphaFoldDB" id="A0A0H5DEA1"/>
<organism evidence="2 3">
    <name type="scientific">Phaeobacter italicus</name>
    <dbReference type="NCBI Taxonomy" id="481446"/>
    <lineage>
        <taxon>Bacteria</taxon>
        <taxon>Pseudomonadati</taxon>
        <taxon>Pseudomonadota</taxon>
        <taxon>Alphaproteobacteria</taxon>
        <taxon>Rhodobacterales</taxon>
        <taxon>Roseobacteraceae</taxon>
        <taxon>Phaeobacter</taxon>
    </lineage>
</organism>
<evidence type="ECO:0000256" key="1">
    <source>
        <dbReference type="SAM" id="SignalP"/>
    </source>
</evidence>
<dbReference type="Proteomes" id="UP000043764">
    <property type="component" value="Unassembled WGS sequence"/>
</dbReference>
<dbReference type="Gene3D" id="1.25.40.10">
    <property type="entry name" value="Tetratricopeptide repeat domain"/>
    <property type="match status" value="1"/>
</dbReference>
<evidence type="ECO:0008006" key="4">
    <source>
        <dbReference type="Google" id="ProtNLM"/>
    </source>
</evidence>
<accession>A0A0H5DEA1</accession>
<feature type="chain" id="PRO_5005218339" description="O-linked N-acetylglucosamine transferase, SPINDLY family" evidence="1">
    <location>
        <begin position="35"/>
        <end position="193"/>
    </location>
</feature>
<feature type="signal peptide" evidence="1">
    <location>
        <begin position="1"/>
        <end position="34"/>
    </location>
</feature>
<dbReference type="EMBL" id="CVRL01000006">
    <property type="protein sequence ID" value="CRL09815.1"/>
    <property type="molecule type" value="Genomic_DNA"/>
</dbReference>
<name>A0A0H5DEA1_9RHOB</name>
<proteinExistence type="predicted"/>
<reference evidence="3" key="1">
    <citation type="submission" date="2015-05" db="EMBL/GenBank/DDBJ databases">
        <authorList>
            <person name="Rodrigo-Torres Lidia"/>
            <person name="Arahal R.David."/>
        </authorList>
    </citation>
    <scope>NUCLEOTIDE SEQUENCE [LARGE SCALE GENOMIC DNA]</scope>
    <source>
        <strain evidence="3">CECT 7321</strain>
    </source>
</reference>
<protein>
    <recommendedName>
        <fullName evidence="4">O-linked N-acetylglucosamine transferase, SPINDLY family</fullName>
    </recommendedName>
</protein>
<keyword evidence="3" id="KW-1185">Reference proteome</keyword>
<evidence type="ECO:0000313" key="3">
    <source>
        <dbReference type="Proteomes" id="UP000043764"/>
    </source>
</evidence>
<evidence type="ECO:0000313" key="2">
    <source>
        <dbReference type="EMBL" id="CRL09815.1"/>
    </source>
</evidence>
<dbReference type="RefSeq" id="WP_050672567.1">
    <property type="nucleotide sequence ID" value="NZ_CVRL01000006.1"/>
</dbReference>
<dbReference type="SUPFAM" id="SSF48452">
    <property type="entry name" value="TPR-like"/>
    <property type="match status" value="1"/>
</dbReference>
<gene>
    <name evidence="2" type="ORF">NIT7321_00649</name>
</gene>
<keyword evidence="1" id="KW-0732">Signal</keyword>
<dbReference type="InterPro" id="IPR011990">
    <property type="entry name" value="TPR-like_helical_dom_sf"/>
</dbReference>
<dbReference type="STRING" id="481446.NIT7645_00428"/>